<evidence type="ECO:0000313" key="7">
    <source>
        <dbReference type="Proteomes" id="UP001597085"/>
    </source>
</evidence>
<accession>A0ABD6CU03</accession>
<dbReference type="EMBL" id="JBHUDK010000018">
    <property type="protein sequence ID" value="MFD1600808.1"/>
    <property type="molecule type" value="Genomic_DNA"/>
</dbReference>
<dbReference type="Gene3D" id="3.60.21.10">
    <property type="match status" value="1"/>
</dbReference>
<feature type="domain" description="Calcineurin-like phosphoesterase" evidence="5">
    <location>
        <begin position="5"/>
        <end position="197"/>
    </location>
</feature>
<comment type="similarity">
    <text evidence="4">Belongs to the cyclic nucleotide phosphodiesterase class-III family.</text>
</comment>
<dbReference type="Proteomes" id="UP001597085">
    <property type="component" value="Unassembled WGS sequence"/>
</dbReference>
<keyword evidence="2 6" id="KW-0378">Hydrolase</keyword>
<sequence>MTGDTVAIVSDLHLGPDSADPLFGAFESVTERFLARDPDELLVLGDVVAGAGPEADRRLLDRFVDRLDDLPIPYRVVPGNHDVDHLDLDTFEGLVGNDRWRIDPDADRVFLDSSAPRLSGSRGEVDAVQLDALKDAVADLRDAVVFVHHPVHYRSVGDNYWFGEHPEEAFCGNKRAVREVLDPAADRIETVVNGHLHAWHYDDVDGRAHFTVDSFNKRRNPRGETGAFAVLRTGEQTVFEHRAGDGTEHRVRLSD</sequence>
<name>A0ABD6CU03_9EURY</name>
<dbReference type="PANTHER" id="PTHR42988">
    <property type="entry name" value="PHOSPHOHYDROLASE"/>
    <property type="match status" value="1"/>
</dbReference>
<dbReference type="SUPFAM" id="SSF56300">
    <property type="entry name" value="Metallo-dependent phosphatases"/>
    <property type="match status" value="1"/>
</dbReference>
<protein>
    <submittedName>
        <fullName evidence="6">Metallophosphoesterase family protein</fullName>
        <ecNumber evidence="6">3.1.-.-</ecNumber>
    </submittedName>
</protein>
<evidence type="ECO:0000256" key="3">
    <source>
        <dbReference type="ARBA" id="ARBA00023004"/>
    </source>
</evidence>
<proteinExistence type="inferred from homology"/>
<reference evidence="6 7" key="1">
    <citation type="journal article" date="2019" name="Int. J. Syst. Evol. Microbiol.">
        <title>The Global Catalogue of Microorganisms (GCM) 10K type strain sequencing project: providing services to taxonomists for standard genome sequencing and annotation.</title>
        <authorList>
            <consortium name="The Broad Institute Genomics Platform"/>
            <consortium name="The Broad Institute Genome Sequencing Center for Infectious Disease"/>
            <person name="Wu L."/>
            <person name="Ma J."/>
        </authorList>
    </citation>
    <scope>NUCLEOTIDE SEQUENCE [LARGE SCALE GENOMIC DNA]</scope>
    <source>
        <strain evidence="6 7">CGMCC 1.12121</strain>
    </source>
</reference>
<organism evidence="6 7">
    <name type="scientific">Halobellus rarus</name>
    <dbReference type="NCBI Taxonomy" id="1126237"/>
    <lineage>
        <taxon>Archaea</taxon>
        <taxon>Methanobacteriati</taxon>
        <taxon>Methanobacteriota</taxon>
        <taxon>Stenosarchaea group</taxon>
        <taxon>Halobacteria</taxon>
        <taxon>Halobacteriales</taxon>
        <taxon>Haloferacaceae</taxon>
        <taxon>Halobellus</taxon>
    </lineage>
</organism>
<dbReference type="GO" id="GO:0046872">
    <property type="term" value="F:metal ion binding"/>
    <property type="evidence" value="ECO:0007669"/>
    <property type="project" value="UniProtKB-KW"/>
</dbReference>
<dbReference type="EC" id="3.1.-.-" evidence="6"/>
<evidence type="ECO:0000256" key="2">
    <source>
        <dbReference type="ARBA" id="ARBA00022801"/>
    </source>
</evidence>
<dbReference type="PANTHER" id="PTHR42988:SF2">
    <property type="entry name" value="CYCLIC NUCLEOTIDE PHOSPHODIESTERASE CBUA0032-RELATED"/>
    <property type="match status" value="1"/>
</dbReference>
<dbReference type="AlphaFoldDB" id="A0ABD6CU03"/>
<dbReference type="InterPro" id="IPR029052">
    <property type="entry name" value="Metallo-depent_PP-like"/>
</dbReference>
<dbReference type="InterPro" id="IPR050884">
    <property type="entry name" value="CNP_phosphodiesterase-III"/>
</dbReference>
<evidence type="ECO:0000313" key="6">
    <source>
        <dbReference type="EMBL" id="MFD1600808.1"/>
    </source>
</evidence>
<dbReference type="RefSeq" id="WP_256422916.1">
    <property type="nucleotide sequence ID" value="NZ_JANHDI010000016.1"/>
</dbReference>
<comment type="caution">
    <text evidence="6">The sequence shown here is derived from an EMBL/GenBank/DDBJ whole genome shotgun (WGS) entry which is preliminary data.</text>
</comment>
<keyword evidence="1" id="KW-0479">Metal-binding</keyword>
<keyword evidence="3" id="KW-0408">Iron</keyword>
<dbReference type="InterPro" id="IPR004843">
    <property type="entry name" value="Calcineurin-like_PHP"/>
</dbReference>
<evidence type="ECO:0000256" key="4">
    <source>
        <dbReference type="ARBA" id="ARBA00025742"/>
    </source>
</evidence>
<evidence type="ECO:0000259" key="5">
    <source>
        <dbReference type="Pfam" id="PF00149"/>
    </source>
</evidence>
<evidence type="ECO:0000256" key="1">
    <source>
        <dbReference type="ARBA" id="ARBA00022723"/>
    </source>
</evidence>
<dbReference type="GO" id="GO:0016787">
    <property type="term" value="F:hydrolase activity"/>
    <property type="evidence" value="ECO:0007669"/>
    <property type="project" value="UniProtKB-KW"/>
</dbReference>
<dbReference type="Pfam" id="PF00149">
    <property type="entry name" value="Metallophos"/>
    <property type="match status" value="1"/>
</dbReference>
<gene>
    <name evidence="6" type="ORF">ACFSBX_17895</name>
</gene>
<keyword evidence="7" id="KW-1185">Reference proteome</keyword>